<feature type="binding site" evidence="10 13">
    <location>
        <begin position="351"/>
        <end position="358"/>
    </location>
    <ligand>
        <name>ATP</name>
        <dbReference type="ChEBI" id="CHEBI:30616"/>
    </ligand>
</feature>
<dbReference type="GO" id="GO:0043565">
    <property type="term" value="F:sequence-specific DNA binding"/>
    <property type="evidence" value="ECO:0007669"/>
    <property type="project" value="UniProtKB-UniRule"/>
</dbReference>
<dbReference type="SMART" id="SM00382">
    <property type="entry name" value="AAA"/>
    <property type="match status" value="1"/>
</dbReference>
<dbReference type="Proteomes" id="UP000063234">
    <property type="component" value="Chromosome"/>
</dbReference>
<reference evidence="20" key="1">
    <citation type="journal article" date="2018" name="Science">
        <title>A primordial and reversible TCA cycle in a facultatively chemolithoautotrophic thermophile.</title>
        <authorList>
            <person name="Nunoura T."/>
            <person name="Chikaraishi Y."/>
            <person name="Izaki R."/>
            <person name="Suwa T."/>
            <person name="Sato T."/>
            <person name="Harada T."/>
            <person name="Mori K."/>
            <person name="Kato Y."/>
            <person name="Miyazaki M."/>
            <person name="Shimamura S."/>
            <person name="Yanagawa K."/>
            <person name="Shuto A."/>
            <person name="Ohkouchi N."/>
            <person name="Fujita N."/>
            <person name="Takaki Y."/>
            <person name="Atomi H."/>
            <person name="Takai K."/>
        </authorList>
    </citation>
    <scope>NUCLEOTIDE SEQUENCE [LARGE SCALE GENOMIC DNA]</scope>
    <source>
        <strain evidence="20">DSM 17441 / JCM 13301 / NBRC 103674 / ABI70S6</strain>
    </source>
</reference>
<dbReference type="InterPro" id="IPR015947">
    <property type="entry name" value="PUA-like_sf"/>
</dbReference>
<keyword evidence="8 10" id="KW-0346">Stress response</keyword>
<dbReference type="PROSITE" id="PS01046">
    <property type="entry name" value="LON_SER"/>
    <property type="match status" value="1"/>
</dbReference>
<dbReference type="OrthoDB" id="9803599at2"/>
<dbReference type="RefSeq" id="WP_068550026.1">
    <property type="nucleotide sequence ID" value="NZ_AP013035.1"/>
</dbReference>
<dbReference type="InterPro" id="IPR027543">
    <property type="entry name" value="Lon_bac"/>
</dbReference>
<dbReference type="InterPro" id="IPR008268">
    <property type="entry name" value="Peptidase_S16_AS"/>
</dbReference>
<keyword evidence="6 10" id="KW-0720">Serine protease</keyword>
<keyword evidence="3 10" id="KW-0645">Protease</keyword>
<evidence type="ECO:0000256" key="13">
    <source>
        <dbReference type="PIRSR" id="PIRSR001174-2"/>
    </source>
</evidence>
<dbReference type="SUPFAM" id="SSF88697">
    <property type="entry name" value="PUA domain-like"/>
    <property type="match status" value="1"/>
</dbReference>
<feature type="active site" evidence="10 12">
    <location>
        <position position="675"/>
    </location>
</feature>
<evidence type="ECO:0000256" key="2">
    <source>
        <dbReference type="ARBA" id="ARBA00022490"/>
    </source>
</evidence>
<dbReference type="Pfam" id="PF00004">
    <property type="entry name" value="AAA"/>
    <property type="match status" value="1"/>
</dbReference>
<dbReference type="Pfam" id="PF22667">
    <property type="entry name" value="Lon_lid"/>
    <property type="match status" value="1"/>
</dbReference>
<keyword evidence="20" id="KW-1185">Reference proteome</keyword>
<dbReference type="Gene3D" id="1.20.58.1480">
    <property type="match status" value="1"/>
</dbReference>
<protein>
    <recommendedName>
        <fullName evidence="10 11">Lon protease</fullName>
        <ecNumber evidence="10 11">3.4.21.53</ecNumber>
    </recommendedName>
    <alternativeName>
        <fullName evidence="10">ATP-dependent protease La</fullName>
    </alternativeName>
</protein>
<evidence type="ECO:0000256" key="6">
    <source>
        <dbReference type="ARBA" id="ARBA00022825"/>
    </source>
</evidence>
<evidence type="ECO:0000256" key="7">
    <source>
        <dbReference type="ARBA" id="ARBA00022840"/>
    </source>
</evidence>
<evidence type="ECO:0000256" key="11">
    <source>
        <dbReference type="PIRNR" id="PIRNR001174"/>
    </source>
</evidence>
<dbReference type="FunFam" id="3.40.50.300:FF:000021">
    <property type="entry name" value="Lon protease homolog"/>
    <property type="match status" value="1"/>
</dbReference>
<dbReference type="Pfam" id="PF05362">
    <property type="entry name" value="Lon_C"/>
    <property type="match status" value="1"/>
</dbReference>
<dbReference type="Gene3D" id="1.10.8.60">
    <property type="match status" value="1"/>
</dbReference>
<dbReference type="PROSITE" id="PS51786">
    <property type="entry name" value="LON_PROTEOLYTIC"/>
    <property type="match status" value="1"/>
</dbReference>
<dbReference type="Gene3D" id="3.40.50.300">
    <property type="entry name" value="P-loop containing nucleotide triphosphate hydrolases"/>
    <property type="match status" value="1"/>
</dbReference>
<dbReference type="GO" id="GO:0005737">
    <property type="term" value="C:cytoplasm"/>
    <property type="evidence" value="ECO:0007669"/>
    <property type="project" value="UniProtKB-SubCell"/>
</dbReference>
<dbReference type="KEGG" id="ttk:TST_1242"/>
<feature type="active site" evidence="10 12">
    <location>
        <position position="718"/>
    </location>
</feature>
<name>A0A0S3QUL3_THET7</name>
<dbReference type="InterPro" id="IPR004815">
    <property type="entry name" value="Lon_bac/euk-typ"/>
</dbReference>
<dbReference type="SMART" id="SM00464">
    <property type="entry name" value="LON"/>
    <property type="match status" value="1"/>
</dbReference>
<evidence type="ECO:0000256" key="8">
    <source>
        <dbReference type="ARBA" id="ARBA00023016"/>
    </source>
</evidence>
<dbReference type="InterPro" id="IPR054594">
    <property type="entry name" value="Lon_lid"/>
</dbReference>
<dbReference type="EC" id="3.4.21.53" evidence="10 11"/>
<evidence type="ECO:0000256" key="14">
    <source>
        <dbReference type="PROSITE-ProRule" id="PRU01122"/>
    </source>
</evidence>
<evidence type="ECO:0000256" key="1">
    <source>
        <dbReference type="ARBA" id="ARBA00004496"/>
    </source>
</evidence>
<dbReference type="SUPFAM" id="SSF54211">
    <property type="entry name" value="Ribosomal protein S5 domain 2-like"/>
    <property type="match status" value="1"/>
</dbReference>
<dbReference type="InterPro" id="IPR014721">
    <property type="entry name" value="Ribsml_uS5_D2-typ_fold_subgr"/>
</dbReference>
<proteinExistence type="evidence at transcript level"/>
<comment type="subunit">
    <text evidence="10 11">Homohexamer. Organized in a ring with a central cavity.</text>
</comment>
<dbReference type="PATRIC" id="fig|1298851.3.peg.1316"/>
<keyword evidence="16" id="KW-0175">Coiled coil</keyword>
<comment type="induction">
    <text evidence="10">By heat shock.</text>
</comment>
<accession>A0A0S3QUL3</accession>
<dbReference type="PROSITE" id="PS51787">
    <property type="entry name" value="LON_N"/>
    <property type="match status" value="1"/>
</dbReference>
<dbReference type="Gene3D" id="1.20.5.5270">
    <property type="match status" value="1"/>
</dbReference>
<sequence length="793" mass="89304">MGEKEKRLYPVIPLRDLVVFPGSIVPLFVGREKSVKATEVALRSDKKLFLVTQVDPEIDEPTRDDVFGVGVVASIVQHVKLPDGTIKMLVEGLYRARLLDFIVEGYIKANILPIFSDYPESEESEALRRLIEEAFEKYAELSQKVPAEIVGTVKDILDLDRFADTVASHMQVKTFEKQRILSTIEVVERLKRIYTLLLSELEILEVEKRIKEEVKKQIEKNQKEYYLNEQLKAIQKELGRGEFDEIEELRKAIEKAGMPAEVRKKAEAELRKFEMMPPTSAEATVVRNYLDWLVNLPWNKRTRDRLDLDKAKEILDEDHYGLKDVKERILEYLAVRKRTKSNKGPILCLVGPPGVGKTSLGKSIARAMGRKFVRVSLGGVRDEAEIRGHRRTYVGALPGRIIQMMRRAGTKNPVMMLDEIDKLGSDFRGDPSSALLEVLDPEQNSRFSDHYLGVDFDLSEVFFIATANVLHTIPKPLLDRMEVIRIPGYTEIEKLHIARDYLLPKQMKAHGLKEDELRVPDDILMKIIREYTKEAGVRNLEREIAKLCRKVVKSISVGELKPPVEVDDKLLEELLGVPKFKRQGALQKPEVGVVQGLAWTENGGELLLTEVVAVEGKGELILTGQLGDVMQESAKAALTYVRSRRDVLGIPKDFHKKFDLHIHVPEGAIPKDGPSAGITIATAIASALSGHPVRCDVAMTGEITLRGKVLPIGGLKEKLLAAKRSGIGKVIIPKDNEKDLQEVDEEIKEGLQIIPVEDMDQVLKIALIGWEMPKSDIPIPKPIMVDSDREYTV</sequence>
<evidence type="ECO:0000256" key="15">
    <source>
        <dbReference type="RuleBase" id="RU000591"/>
    </source>
</evidence>
<evidence type="ECO:0000256" key="4">
    <source>
        <dbReference type="ARBA" id="ARBA00022741"/>
    </source>
</evidence>
<evidence type="ECO:0000256" key="12">
    <source>
        <dbReference type="PIRSR" id="PIRSR001174-1"/>
    </source>
</evidence>
<comment type="function">
    <text evidence="10">ATP-dependent serine protease that mediates the selective degradation of mutant and abnormal proteins as well as certain short-lived regulatory proteins. Required for cellular homeostasis and for survival from DNA damage and developmental changes induced by stress. Degrades polypeptides processively to yield small peptide fragments that are 5 to 10 amino acids long. Binds to DNA in a double-stranded, site-specific manner.</text>
</comment>
<dbReference type="SUPFAM" id="SSF52540">
    <property type="entry name" value="P-loop containing nucleoside triphosphate hydrolases"/>
    <property type="match status" value="1"/>
</dbReference>
<keyword evidence="4 10" id="KW-0547">Nucleotide-binding</keyword>
<comment type="similarity">
    <text evidence="10 11 14 15">Belongs to the peptidase S16 family.</text>
</comment>
<evidence type="ECO:0000313" key="19">
    <source>
        <dbReference type="EMBL" id="BAT72029.1"/>
    </source>
</evidence>
<dbReference type="STRING" id="1298851.TST_1242"/>
<dbReference type="NCBIfam" id="NF008053">
    <property type="entry name" value="PRK10787.1"/>
    <property type="match status" value="1"/>
</dbReference>
<evidence type="ECO:0000259" key="17">
    <source>
        <dbReference type="PROSITE" id="PS51786"/>
    </source>
</evidence>
<dbReference type="InterPro" id="IPR020568">
    <property type="entry name" value="Ribosomal_Su5_D2-typ_SF"/>
</dbReference>
<dbReference type="Gene3D" id="3.30.230.10">
    <property type="match status" value="1"/>
</dbReference>
<dbReference type="GO" id="GO:0004176">
    <property type="term" value="F:ATP-dependent peptidase activity"/>
    <property type="evidence" value="ECO:0007669"/>
    <property type="project" value="UniProtKB-UniRule"/>
</dbReference>
<feature type="domain" description="Lon N-terminal" evidence="18">
    <location>
        <begin position="9"/>
        <end position="201"/>
    </location>
</feature>
<dbReference type="Gene3D" id="2.30.130.40">
    <property type="entry name" value="LON domain-like"/>
    <property type="match status" value="1"/>
</dbReference>
<dbReference type="AlphaFoldDB" id="A0A0S3QUL3"/>
<evidence type="ECO:0000259" key="18">
    <source>
        <dbReference type="PROSITE" id="PS51787"/>
    </source>
</evidence>
<dbReference type="InterPro" id="IPR027417">
    <property type="entry name" value="P-loop_NTPase"/>
</dbReference>
<dbReference type="GO" id="GO:0034605">
    <property type="term" value="P:cellular response to heat"/>
    <property type="evidence" value="ECO:0007669"/>
    <property type="project" value="UniProtKB-UniRule"/>
</dbReference>
<dbReference type="GO" id="GO:0004252">
    <property type="term" value="F:serine-type endopeptidase activity"/>
    <property type="evidence" value="ECO:0007669"/>
    <property type="project" value="UniProtKB-UniRule"/>
</dbReference>
<feature type="coiled-coil region" evidence="16">
    <location>
        <begin position="187"/>
        <end position="224"/>
    </location>
</feature>
<dbReference type="FunFam" id="1.20.5.5270:FF:000002">
    <property type="entry name" value="Lon protease homolog"/>
    <property type="match status" value="1"/>
</dbReference>
<dbReference type="PIRSF" id="PIRSF001174">
    <property type="entry name" value="Lon_proteas"/>
    <property type="match status" value="1"/>
</dbReference>
<dbReference type="InterPro" id="IPR008269">
    <property type="entry name" value="Lon_proteolytic"/>
</dbReference>
<dbReference type="EMBL" id="AP013035">
    <property type="protein sequence ID" value="BAT72029.1"/>
    <property type="molecule type" value="Genomic_DNA"/>
</dbReference>
<dbReference type="InterPro" id="IPR046336">
    <property type="entry name" value="Lon_prtase_N_sf"/>
</dbReference>
<organism evidence="19 20">
    <name type="scientific">Thermosulfidibacter takaii (strain DSM 17441 / JCM 13301 / NBRC 103674 / ABI70S6)</name>
    <dbReference type="NCBI Taxonomy" id="1298851"/>
    <lineage>
        <taxon>Bacteria</taxon>
        <taxon>Pseudomonadati</taxon>
        <taxon>Thermosulfidibacterota</taxon>
        <taxon>Thermosulfidibacteria</taxon>
        <taxon>Thermosulfidibacterales</taxon>
        <taxon>Thermosulfidibacteraceae</taxon>
    </lineage>
</organism>
<evidence type="ECO:0000256" key="9">
    <source>
        <dbReference type="ARBA" id="ARBA00050665"/>
    </source>
</evidence>
<dbReference type="InterPro" id="IPR003593">
    <property type="entry name" value="AAA+_ATPase"/>
</dbReference>
<dbReference type="GO" id="GO:0005524">
    <property type="term" value="F:ATP binding"/>
    <property type="evidence" value="ECO:0007669"/>
    <property type="project" value="UniProtKB-UniRule"/>
</dbReference>
<keyword evidence="7 10" id="KW-0067">ATP-binding</keyword>
<comment type="subcellular location">
    <subcellularLocation>
        <location evidence="1 10 11">Cytoplasm</location>
    </subcellularLocation>
</comment>
<dbReference type="GO" id="GO:0006515">
    <property type="term" value="P:protein quality control for misfolded or incompletely synthesized proteins"/>
    <property type="evidence" value="ECO:0007669"/>
    <property type="project" value="UniProtKB-UniRule"/>
</dbReference>
<dbReference type="PANTHER" id="PTHR10046">
    <property type="entry name" value="ATP DEPENDENT LON PROTEASE FAMILY MEMBER"/>
    <property type="match status" value="1"/>
</dbReference>
<evidence type="ECO:0000256" key="10">
    <source>
        <dbReference type="HAMAP-Rule" id="MF_01973"/>
    </source>
</evidence>
<dbReference type="Pfam" id="PF02190">
    <property type="entry name" value="LON_substr_bdg"/>
    <property type="match status" value="1"/>
</dbReference>
<dbReference type="PRINTS" id="PR00830">
    <property type="entry name" value="ENDOLAPTASE"/>
</dbReference>
<gene>
    <name evidence="10" type="primary">lon</name>
    <name evidence="19" type="ORF">TST_1242</name>
</gene>
<dbReference type="InterPro" id="IPR003959">
    <property type="entry name" value="ATPase_AAA_core"/>
</dbReference>
<evidence type="ECO:0000256" key="3">
    <source>
        <dbReference type="ARBA" id="ARBA00022670"/>
    </source>
</evidence>
<dbReference type="GO" id="GO:0016887">
    <property type="term" value="F:ATP hydrolysis activity"/>
    <property type="evidence" value="ECO:0007669"/>
    <property type="project" value="UniProtKB-UniRule"/>
</dbReference>
<dbReference type="InterPro" id="IPR027065">
    <property type="entry name" value="Lon_Prtase"/>
</dbReference>
<feature type="domain" description="Lon proteolytic" evidence="17">
    <location>
        <begin position="588"/>
        <end position="769"/>
    </location>
</feature>
<evidence type="ECO:0000256" key="5">
    <source>
        <dbReference type="ARBA" id="ARBA00022801"/>
    </source>
</evidence>
<dbReference type="NCBIfam" id="TIGR00763">
    <property type="entry name" value="lon"/>
    <property type="match status" value="1"/>
</dbReference>
<evidence type="ECO:0000313" key="20">
    <source>
        <dbReference type="Proteomes" id="UP000063234"/>
    </source>
</evidence>
<dbReference type="InterPro" id="IPR003111">
    <property type="entry name" value="Lon_prtase_N"/>
</dbReference>
<comment type="catalytic activity">
    <reaction evidence="9 10 11 14">
        <text>Hydrolysis of proteins in presence of ATP.</text>
        <dbReference type="EC" id="3.4.21.53"/>
    </reaction>
</comment>
<keyword evidence="5 10" id="KW-0378">Hydrolase</keyword>
<evidence type="ECO:0000256" key="16">
    <source>
        <dbReference type="SAM" id="Coils"/>
    </source>
</evidence>
<keyword evidence="2 10" id="KW-0963">Cytoplasm</keyword>
<dbReference type="CDD" id="cd19500">
    <property type="entry name" value="RecA-like_Lon"/>
    <property type="match status" value="1"/>
</dbReference>
<dbReference type="HAMAP" id="MF_01973">
    <property type="entry name" value="lon_bact"/>
    <property type="match status" value="1"/>
</dbReference>